<dbReference type="InterPro" id="IPR050320">
    <property type="entry name" value="N5-glutamine_MTase"/>
</dbReference>
<dbReference type="AlphaFoldDB" id="A0A852VJN6"/>
<dbReference type="Gene3D" id="3.40.50.150">
    <property type="entry name" value="Vaccinia Virus protein VP39"/>
    <property type="match status" value="1"/>
</dbReference>
<evidence type="ECO:0000259" key="7">
    <source>
        <dbReference type="Pfam" id="PF17827"/>
    </source>
</evidence>
<protein>
    <recommendedName>
        <fullName evidence="5">Release factor glutamine methyltransferase</fullName>
        <shortName evidence="5">RF MTase</shortName>
        <ecNumber evidence="5">2.1.1.297</ecNumber>
    </recommendedName>
    <alternativeName>
        <fullName evidence="5">N5-glutamine methyltransferase PrmC</fullName>
    </alternativeName>
    <alternativeName>
        <fullName evidence="5">Protein-(glutamine-N5) MTase PrmC</fullName>
    </alternativeName>
    <alternativeName>
        <fullName evidence="5">Protein-glutamine N-methyltransferase PrmC</fullName>
    </alternativeName>
</protein>
<dbReference type="EC" id="2.1.1.297" evidence="5"/>
<dbReference type="HAMAP" id="MF_02126">
    <property type="entry name" value="RF_methyltr_PrmC"/>
    <property type="match status" value="1"/>
</dbReference>
<dbReference type="InterPro" id="IPR029063">
    <property type="entry name" value="SAM-dependent_MTases_sf"/>
</dbReference>
<dbReference type="EMBL" id="JACCCU010000003">
    <property type="protein sequence ID" value="NYF91957.1"/>
    <property type="molecule type" value="Genomic_DNA"/>
</dbReference>
<dbReference type="NCBIfam" id="TIGR00536">
    <property type="entry name" value="hemK_fam"/>
    <property type="match status" value="1"/>
</dbReference>
<feature type="binding site" evidence="5">
    <location>
        <begin position="191"/>
        <end position="194"/>
    </location>
    <ligand>
        <name>substrate</name>
    </ligand>
</feature>
<dbReference type="GO" id="GO:0032259">
    <property type="term" value="P:methylation"/>
    <property type="evidence" value="ECO:0007669"/>
    <property type="project" value="UniProtKB-KW"/>
</dbReference>
<comment type="function">
    <text evidence="5">Methylates the class 1 translation termination release factors RF1/PrfA and RF2/PrfB on the glutamine residue of the universally conserved GGQ motif.</text>
</comment>
<comment type="caution">
    <text evidence="8">The sequence shown here is derived from an EMBL/GenBank/DDBJ whole genome shotgun (WGS) entry which is preliminary data.</text>
</comment>
<dbReference type="PANTHER" id="PTHR18895:SF74">
    <property type="entry name" value="MTRF1L RELEASE FACTOR GLUTAMINE METHYLTRANSFERASE"/>
    <property type="match status" value="1"/>
</dbReference>
<feature type="domain" description="Methyltransferase small" evidence="6">
    <location>
        <begin position="106"/>
        <end position="195"/>
    </location>
</feature>
<proteinExistence type="inferred from homology"/>
<evidence type="ECO:0000259" key="6">
    <source>
        <dbReference type="Pfam" id="PF05175"/>
    </source>
</evidence>
<dbReference type="GO" id="GO:0102559">
    <property type="term" value="F:peptide chain release factor N(5)-glutamine methyltransferase activity"/>
    <property type="evidence" value="ECO:0007669"/>
    <property type="project" value="UniProtKB-EC"/>
</dbReference>
<comment type="similarity">
    <text evidence="5">Belongs to the protein N5-glutamine methyltransferase family. PrmC subfamily.</text>
</comment>
<dbReference type="Pfam" id="PF05175">
    <property type="entry name" value="MTS"/>
    <property type="match status" value="1"/>
</dbReference>
<keyword evidence="1 5" id="KW-0489">Methyltransferase</keyword>
<feature type="binding site" evidence="5">
    <location>
        <position position="145"/>
    </location>
    <ligand>
        <name>S-adenosyl-L-methionine</name>
        <dbReference type="ChEBI" id="CHEBI:59789"/>
    </ligand>
</feature>
<dbReference type="GO" id="GO:0003676">
    <property type="term" value="F:nucleic acid binding"/>
    <property type="evidence" value="ECO:0007669"/>
    <property type="project" value="InterPro"/>
</dbReference>
<dbReference type="Proteomes" id="UP000564385">
    <property type="component" value="Unassembled WGS sequence"/>
</dbReference>
<accession>A0A852VJN6</accession>
<feature type="binding site" evidence="5">
    <location>
        <begin position="122"/>
        <end position="126"/>
    </location>
    <ligand>
        <name>S-adenosyl-L-methionine</name>
        <dbReference type="ChEBI" id="CHEBI:59789"/>
    </ligand>
</feature>
<evidence type="ECO:0000256" key="3">
    <source>
        <dbReference type="ARBA" id="ARBA00022691"/>
    </source>
</evidence>
<reference evidence="8 9" key="1">
    <citation type="submission" date="2020-07" db="EMBL/GenBank/DDBJ databases">
        <title>Genomic Encyclopedia of Type Strains, Phase IV (KMG-V): Genome sequencing to study the core and pangenomes of soil and plant-associated prokaryotes.</title>
        <authorList>
            <person name="Whitman W."/>
        </authorList>
    </citation>
    <scope>NUCLEOTIDE SEQUENCE [LARGE SCALE GENOMIC DNA]</scope>
    <source>
        <strain evidence="8 9">M8UP22</strain>
    </source>
</reference>
<gene>
    <name evidence="5" type="primary">prmC</name>
    <name evidence="8" type="ORF">HDF08_004076</name>
</gene>
<name>A0A852VJN6_9BACT</name>
<evidence type="ECO:0000256" key="2">
    <source>
        <dbReference type="ARBA" id="ARBA00022679"/>
    </source>
</evidence>
<dbReference type="InterPro" id="IPR019874">
    <property type="entry name" value="RF_methyltr_PrmC"/>
</dbReference>
<dbReference type="Gene3D" id="1.10.8.10">
    <property type="entry name" value="DNA helicase RuvA subunit, C-terminal domain"/>
    <property type="match status" value="1"/>
</dbReference>
<dbReference type="InterPro" id="IPR040758">
    <property type="entry name" value="PrmC_N"/>
</dbReference>
<dbReference type="PROSITE" id="PS00092">
    <property type="entry name" value="N6_MTASE"/>
    <property type="match status" value="1"/>
</dbReference>
<evidence type="ECO:0000256" key="5">
    <source>
        <dbReference type="HAMAP-Rule" id="MF_02126"/>
    </source>
</evidence>
<dbReference type="SUPFAM" id="SSF53335">
    <property type="entry name" value="S-adenosyl-L-methionine-dependent methyltransferases"/>
    <property type="match status" value="1"/>
</dbReference>
<dbReference type="NCBIfam" id="TIGR03534">
    <property type="entry name" value="RF_mod_PrmC"/>
    <property type="match status" value="1"/>
</dbReference>
<evidence type="ECO:0000256" key="1">
    <source>
        <dbReference type="ARBA" id="ARBA00022603"/>
    </source>
</evidence>
<sequence>MILRQAITNAASELAANPHLSELAHRDAELLLLHTLQISRVTLIAHPDRDLSPEQDTLYQIAIKRRLQLEPIQYITGEQEFYGLRLHVNPAVLIPRPETEHLVEAVLKLIPANQPVKLVDIGTGSGAIAIALAVHLPLAEIIAVDLSLDALAIAERNAHDHNVADRIQFLTSDLLAAVKSHGATFDAIVSNPPYIPESDRLTLHPQVREHEPAAALFAGETGLDLYRRLIPEALSALKPTGLLALEIGHGQQQPLTHLLAGWNDLTFLNDLQQIPRVALARKPNTSDLTDKNPNQ</sequence>
<comment type="catalytic activity">
    <reaction evidence="4 5">
        <text>L-glutaminyl-[peptide chain release factor] + S-adenosyl-L-methionine = N(5)-methyl-L-glutaminyl-[peptide chain release factor] + S-adenosyl-L-homocysteine + H(+)</text>
        <dbReference type="Rhea" id="RHEA:42896"/>
        <dbReference type="Rhea" id="RHEA-COMP:10271"/>
        <dbReference type="Rhea" id="RHEA-COMP:10272"/>
        <dbReference type="ChEBI" id="CHEBI:15378"/>
        <dbReference type="ChEBI" id="CHEBI:30011"/>
        <dbReference type="ChEBI" id="CHEBI:57856"/>
        <dbReference type="ChEBI" id="CHEBI:59789"/>
        <dbReference type="ChEBI" id="CHEBI:61891"/>
        <dbReference type="EC" id="2.1.1.297"/>
    </reaction>
</comment>
<comment type="caution">
    <text evidence="5">Lacks conserved residue(s) required for the propagation of feature annotation.</text>
</comment>
<keyword evidence="3 5" id="KW-0949">S-adenosyl-L-methionine</keyword>
<dbReference type="CDD" id="cd02440">
    <property type="entry name" value="AdoMet_MTases"/>
    <property type="match status" value="1"/>
</dbReference>
<evidence type="ECO:0000313" key="9">
    <source>
        <dbReference type="Proteomes" id="UP000564385"/>
    </source>
</evidence>
<evidence type="ECO:0000313" key="8">
    <source>
        <dbReference type="EMBL" id="NYF91957.1"/>
    </source>
</evidence>
<feature type="domain" description="Release factor glutamine methyltransferase N-terminal" evidence="7">
    <location>
        <begin position="5"/>
        <end position="77"/>
    </location>
</feature>
<dbReference type="Pfam" id="PF17827">
    <property type="entry name" value="PrmC_N"/>
    <property type="match status" value="1"/>
</dbReference>
<feature type="binding site" evidence="5">
    <location>
        <position position="191"/>
    </location>
    <ligand>
        <name>S-adenosyl-L-methionine</name>
        <dbReference type="ChEBI" id="CHEBI:59789"/>
    </ligand>
</feature>
<evidence type="ECO:0000256" key="4">
    <source>
        <dbReference type="ARBA" id="ARBA00048391"/>
    </source>
</evidence>
<dbReference type="PANTHER" id="PTHR18895">
    <property type="entry name" value="HEMK METHYLTRANSFERASE"/>
    <property type="match status" value="1"/>
</dbReference>
<organism evidence="8 9">
    <name type="scientific">Tunturiibacter lichenicola</name>
    <dbReference type="NCBI Taxonomy" id="2051959"/>
    <lineage>
        <taxon>Bacteria</taxon>
        <taxon>Pseudomonadati</taxon>
        <taxon>Acidobacteriota</taxon>
        <taxon>Terriglobia</taxon>
        <taxon>Terriglobales</taxon>
        <taxon>Acidobacteriaceae</taxon>
        <taxon>Tunturiibacter</taxon>
    </lineage>
</organism>
<keyword evidence="2 5" id="KW-0808">Transferase</keyword>
<dbReference type="InterPro" id="IPR004556">
    <property type="entry name" value="HemK-like"/>
</dbReference>
<dbReference type="InterPro" id="IPR007848">
    <property type="entry name" value="Small_mtfrase_dom"/>
</dbReference>
<dbReference type="InterPro" id="IPR002052">
    <property type="entry name" value="DNA_methylase_N6_adenine_CS"/>
</dbReference>